<organism evidence="2 3">
    <name type="scientific">Candidatus Taylorbacteria bacterium RIFCSPLOWO2_12_FULL_43_20</name>
    <dbReference type="NCBI Taxonomy" id="1802332"/>
    <lineage>
        <taxon>Bacteria</taxon>
        <taxon>Candidatus Tayloriibacteriota</taxon>
    </lineage>
</organism>
<sequence>MKSKLQVDLPWEMAIADTLAIVCLGGFIYLLTLASARPVSELIWVFLILTVTVLLSDCLKGIAGIRSIYRFLAGKENIECDAVTEMEELRADACKVFSFPIIGPVVYFAFLRRPIKKHMERLRHFIYAERTNAINSYSSYTDPARLIDEALPVIEKTYRMFDEVERNDEQFHCWLNALETSVLTLLSAKEAEHASTHPLNRHDNSKTIIDRVDKLKDLSWKSKQFSTRV</sequence>
<evidence type="ECO:0000313" key="3">
    <source>
        <dbReference type="Proteomes" id="UP000177269"/>
    </source>
</evidence>
<reference evidence="2 3" key="1">
    <citation type="journal article" date="2016" name="Nat. Commun.">
        <title>Thousands of microbial genomes shed light on interconnected biogeochemical processes in an aquifer system.</title>
        <authorList>
            <person name="Anantharaman K."/>
            <person name="Brown C.T."/>
            <person name="Hug L.A."/>
            <person name="Sharon I."/>
            <person name="Castelle C.J."/>
            <person name="Probst A.J."/>
            <person name="Thomas B.C."/>
            <person name="Singh A."/>
            <person name="Wilkins M.J."/>
            <person name="Karaoz U."/>
            <person name="Brodie E.L."/>
            <person name="Williams K.H."/>
            <person name="Hubbard S.S."/>
            <person name="Banfield J.F."/>
        </authorList>
    </citation>
    <scope>NUCLEOTIDE SEQUENCE [LARGE SCALE GENOMIC DNA]</scope>
</reference>
<proteinExistence type="predicted"/>
<gene>
    <name evidence="2" type="ORF">A3G52_00955</name>
</gene>
<keyword evidence="1" id="KW-0472">Membrane</keyword>
<feature type="transmembrane region" description="Helical" evidence="1">
    <location>
        <begin position="42"/>
        <end position="63"/>
    </location>
</feature>
<protein>
    <submittedName>
        <fullName evidence="2">Uncharacterized protein</fullName>
    </submittedName>
</protein>
<evidence type="ECO:0000313" key="2">
    <source>
        <dbReference type="EMBL" id="OHA41503.1"/>
    </source>
</evidence>
<keyword evidence="1" id="KW-0812">Transmembrane</keyword>
<feature type="transmembrane region" description="Helical" evidence="1">
    <location>
        <begin position="12"/>
        <end position="36"/>
    </location>
</feature>
<name>A0A1G2NZP4_9BACT</name>
<accession>A0A1G2NZP4</accession>
<keyword evidence="1" id="KW-1133">Transmembrane helix</keyword>
<dbReference type="AlphaFoldDB" id="A0A1G2NZP4"/>
<evidence type="ECO:0000256" key="1">
    <source>
        <dbReference type="SAM" id="Phobius"/>
    </source>
</evidence>
<dbReference type="Proteomes" id="UP000177269">
    <property type="component" value="Unassembled WGS sequence"/>
</dbReference>
<comment type="caution">
    <text evidence="2">The sequence shown here is derived from an EMBL/GenBank/DDBJ whole genome shotgun (WGS) entry which is preliminary data.</text>
</comment>
<dbReference type="EMBL" id="MHSK01000032">
    <property type="protein sequence ID" value="OHA41503.1"/>
    <property type="molecule type" value="Genomic_DNA"/>
</dbReference>